<comment type="caution">
    <text evidence="2">The sequence shown here is derived from an EMBL/GenBank/DDBJ whole genome shotgun (WGS) entry which is preliminary data.</text>
</comment>
<feature type="region of interest" description="Disordered" evidence="1">
    <location>
        <begin position="38"/>
        <end position="59"/>
    </location>
</feature>
<name>A0A060SQ66_PYCCI</name>
<feature type="region of interest" description="Disordered" evidence="1">
    <location>
        <begin position="73"/>
        <end position="140"/>
    </location>
</feature>
<dbReference type="HOGENOM" id="CLU_931097_0_0_1"/>
<dbReference type="EMBL" id="CCBP010000160">
    <property type="protein sequence ID" value="CDO74339.1"/>
    <property type="molecule type" value="Genomic_DNA"/>
</dbReference>
<dbReference type="AlphaFoldDB" id="A0A060SQ66"/>
<evidence type="ECO:0000313" key="3">
    <source>
        <dbReference type="Proteomes" id="UP000029665"/>
    </source>
</evidence>
<keyword evidence="3" id="KW-1185">Reference proteome</keyword>
<evidence type="ECO:0000256" key="1">
    <source>
        <dbReference type="SAM" id="MobiDB-lite"/>
    </source>
</evidence>
<protein>
    <submittedName>
        <fullName evidence="2">Uncharacterized protein</fullName>
    </submittedName>
</protein>
<feature type="region of interest" description="Disordered" evidence="1">
    <location>
        <begin position="198"/>
        <end position="221"/>
    </location>
</feature>
<feature type="compositionally biased region" description="Low complexity" evidence="1">
    <location>
        <begin position="76"/>
        <end position="95"/>
    </location>
</feature>
<dbReference type="OMA" id="SACTERP"/>
<accession>A0A060SQ66</accession>
<dbReference type="Proteomes" id="UP000029665">
    <property type="component" value="Unassembled WGS sequence"/>
</dbReference>
<reference evidence="2" key="1">
    <citation type="submission" date="2014-01" db="EMBL/GenBank/DDBJ databases">
        <title>The genome of the white-rot fungus Pycnoporus cinnabarinus: a basidiomycete model with a versatile arsenal for lignocellulosic biomass breakdown.</title>
        <authorList>
            <person name="Levasseur A."/>
            <person name="Lomascolo A."/>
            <person name="Ruiz-Duenas F.J."/>
            <person name="Uzan E."/>
            <person name="Piumi F."/>
            <person name="Kues U."/>
            <person name="Ram A.F.J."/>
            <person name="Murat C."/>
            <person name="Haon M."/>
            <person name="Benoit I."/>
            <person name="Arfi Y."/>
            <person name="Chevret D."/>
            <person name="Drula E."/>
            <person name="Kwon M.J."/>
            <person name="Gouret P."/>
            <person name="Lesage-Meessen L."/>
            <person name="Lombard V."/>
            <person name="Mariette J."/>
            <person name="Noirot C."/>
            <person name="Park J."/>
            <person name="Patyshakuliyeva A."/>
            <person name="Wieneger R.A.B."/>
            <person name="Wosten H.A.B."/>
            <person name="Martin F."/>
            <person name="Coutinho P.M."/>
            <person name="de Vries R."/>
            <person name="Martinez A.T."/>
            <person name="Klopp C."/>
            <person name="Pontarotti P."/>
            <person name="Henrissat B."/>
            <person name="Record E."/>
        </authorList>
    </citation>
    <scope>NUCLEOTIDE SEQUENCE [LARGE SCALE GENOMIC DNA]</scope>
    <source>
        <strain evidence="2">BRFM137</strain>
    </source>
</reference>
<dbReference type="OrthoDB" id="2756040at2759"/>
<proteinExistence type="predicted"/>
<evidence type="ECO:0000313" key="2">
    <source>
        <dbReference type="EMBL" id="CDO74339.1"/>
    </source>
</evidence>
<gene>
    <name evidence="2" type="ORF">BN946_scf184850.g11</name>
</gene>
<organism evidence="2 3">
    <name type="scientific">Pycnoporus cinnabarinus</name>
    <name type="common">Cinnabar-red polypore</name>
    <name type="synonym">Trametes cinnabarina</name>
    <dbReference type="NCBI Taxonomy" id="5643"/>
    <lineage>
        <taxon>Eukaryota</taxon>
        <taxon>Fungi</taxon>
        <taxon>Dikarya</taxon>
        <taxon>Basidiomycota</taxon>
        <taxon>Agaricomycotina</taxon>
        <taxon>Agaricomycetes</taxon>
        <taxon>Polyporales</taxon>
        <taxon>Polyporaceae</taxon>
        <taxon>Trametes</taxon>
    </lineage>
</organism>
<sequence length="299" mass="33263">MDYSKGQASTKHCDGSELRMSPADLLFVMDVANTIRTDQSGYYNVPPPPTANHDGRPLCVRPQDVLLSPRVSGFARSSSRQPPTSSPSPLTSQPSAISPRAAPLGRPLTPQPSACTERPQVATPSLPASRSSRHPVALPDDADPHFKIEIRVQGHIGLRMTLDRIMVDTPLNQTIVCKVDGADVVMDNEIRGKEVWTQRAHFPGDSSRATPRRSPKDPKSGFTVGHLLTILVKKQYIHWNNFEPTRKGFVELRDLIGPAAGSMKHVRVHWESEYAVAIRRRRIKEGIWCYFLELEIRIG</sequence>